<feature type="transmembrane region" description="Helical" evidence="12">
    <location>
        <begin position="150"/>
        <end position="171"/>
    </location>
</feature>
<dbReference type="InterPro" id="IPR023395">
    <property type="entry name" value="MCP_dom_sf"/>
</dbReference>
<evidence type="ECO:0000256" key="1">
    <source>
        <dbReference type="ARBA" id="ARBA00004585"/>
    </source>
</evidence>
<feature type="compositionally biased region" description="Polar residues" evidence="11">
    <location>
        <begin position="67"/>
        <end position="87"/>
    </location>
</feature>
<dbReference type="GO" id="GO:0044610">
    <property type="term" value="F:FMN transmembrane transporter activity"/>
    <property type="evidence" value="ECO:0007669"/>
    <property type="project" value="TreeGrafter"/>
</dbReference>
<evidence type="ECO:0000256" key="6">
    <source>
        <dbReference type="ARBA" id="ARBA00022989"/>
    </source>
</evidence>
<dbReference type="PROSITE" id="PS50920">
    <property type="entry name" value="SOLCAR"/>
    <property type="match status" value="2"/>
</dbReference>
<dbReference type="PANTHER" id="PTHR45939">
    <property type="entry name" value="PEROXISOMAL MEMBRANE PROTEIN PMP34-RELATED"/>
    <property type="match status" value="1"/>
</dbReference>
<dbReference type="GO" id="GO:0005778">
    <property type="term" value="C:peroxisomal membrane"/>
    <property type="evidence" value="ECO:0007669"/>
    <property type="project" value="UniProtKB-SubCell"/>
</dbReference>
<dbReference type="AlphaFoldDB" id="A0AAD2CIL8"/>
<evidence type="ECO:0000256" key="5">
    <source>
        <dbReference type="ARBA" id="ARBA00022737"/>
    </source>
</evidence>
<keyword evidence="5" id="KW-0677">Repeat</keyword>
<evidence type="ECO:0000256" key="3">
    <source>
        <dbReference type="ARBA" id="ARBA00022448"/>
    </source>
</evidence>
<feature type="compositionally biased region" description="Basic and acidic residues" evidence="11">
    <location>
        <begin position="88"/>
        <end position="101"/>
    </location>
</feature>
<feature type="compositionally biased region" description="Polar residues" evidence="11">
    <location>
        <begin position="105"/>
        <end position="129"/>
    </location>
</feature>
<comment type="subcellular location">
    <subcellularLocation>
        <location evidence="1">Peroxisome membrane</location>
        <topology evidence="1">Multi-pass membrane protein</topology>
    </subcellularLocation>
</comment>
<dbReference type="InterPro" id="IPR052217">
    <property type="entry name" value="Mito/Peroxisomal_Carrier"/>
</dbReference>
<evidence type="ECO:0000256" key="9">
    <source>
        <dbReference type="PROSITE-ProRule" id="PRU00282"/>
    </source>
</evidence>
<feature type="region of interest" description="Disordered" evidence="11">
    <location>
        <begin position="46"/>
        <end position="131"/>
    </location>
</feature>
<keyword evidence="7 9" id="KW-0472">Membrane</keyword>
<feature type="repeat" description="Solcar" evidence="9">
    <location>
        <begin position="190"/>
        <end position="273"/>
    </location>
</feature>
<proteinExistence type="inferred from homology"/>
<evidence type="ECO:0000256" key="2">
    <source>
        <dbReference type="ARBA" id="ARBA00006375"/>
    </source>
</evidence>
<evidence type="ECO:0000313" key="13">
    <source>
        <dbReference type="EMBL" id="CAJ1934210.1"/>
    </source>
</evidence>
<protein>
    <recommendedName>
        <fullName evidence="15">ADP,ATP carrier protein</fullName>
    </recommendedName>
</protein>
<feature type="transmembrane region" description="Helical" evidence="12">
    <location>
        <begin position="191"/>
        <end position="209"/>
    </location>
</feature>
<evidence type="ECO:0000256" key="4">
    <source>
        <dbReference type="ARBA" id="ARBA00022692"/>
    </source>
</evidence>
<accession>A0AAD2CIL8</accession>
<dbReference type="EMBL" id="CAKOGP040000335">
    <property type="protein sequence ID" value="CAJ1934210.1"/>
    <property type="molecule type" value="Genomic_DNA"/>
</dbReference>
<gene>
    <name evidence="13" type="ORF">CYCCA115_LOCUS3642</name>
</gene>
<keyword evidence="3 10" id="KW-0813">Transport</keyword>
<dbReference type="GO" id="GO:0051724">
    <property type="term" value="F:NAD transmembrane transporter activity"/>
    <property type="evidence" value="ECO:0007669"/>
    <property type="project" value="TreeGrafter"/>
</dbReference>
<dbReference type="GO" id="GO:0080122">
    <property type="term" value="F:AMP transmembrane transporter activity"/>
    <property type="evidence" value="ECO:0007669"/>
    <property type="project" value="TreeGrafter"/>
</dbReference>
<keyword evidence="4 9" id="KW-0812">Transmembrane</keyword>
<evidence type="ECO:0000256" key="10">
    <source>
        <dbReference type="RuleBase" id="RU000488"/>
    </source>
</evidence>
<dbReference type="InterPro" id="IPR018108">
    <property type="entry name" value="MCP_transmembrane"/>
</dbReference>
<dbReference type="Proteomes" id="UP001295423">
    <property type="component" value="Unassembled WGS sequence"/>
</dbReference>
<dbReference type="Pfam" id="PF00153">
    <property type="entry name" value="Mito_carr"/>
    <property type="match status" value="2"/>
</dbReference>
<evidence type="ECO:0000313" key="14">
    <source>
        <dbReference type="Proteomes" id="UP001295423"/>
    </source>
</evidence>
<dbReference type="GO" id="GO:0015228">
    <property type="term" value="F:coenzyme A transmembrane transporter activity"/>
    <property type="evidence" value="ECO:0007669"/>
    <property type="project" value="TreeGrafter"/>
</dbReference>
<dbReference type="GO" id="GO:0005347">
    <property type="term" value="F:ATP transmembrane transporter activity"/>
    <property type="evidence" value="ECO:0007669"/>
    <property type="project" value="TreeGrafter"/>
</dbReference>
<evidence type="ECO:0000256" key="7">
    <source>
        <dbReference type="ARBA" id="ARBA00023136"/>
    </source>
</evidence>
<dbReference type="GO" id="GO:0015230">
    <property type="term" value="F:FAD transmembrane transporter activity"/>
    <property type="evidence" value="ECO:0007669"/>
    <property type="project" value="TreeGrafter"/>
</dbReference>
<dbReference type="Gene3D" id="1.50.40.10">
    <property type="entry name" value="Mitochondrial carrier domain"/>
    <property type="match status" value="1"/>
</dbReference>
<comment type="caution">
    <text evidence="13">The sequence shown here is derived from an EMBL/GenBank/DDBJ whole genome shotgun (WGS) entry which is preliminary data.</text>
</comment>
<feature type="repeat" description="Solcar" evidence="9">
    <location>
        <begin position="283"/>
        <end position="366"/>
    </location>
</feature>
<name>A0AAD2CIL8_9STRA</name>
<dbReference type="GO" id="GO:0015217">
    <property type="term" value="F:ADP transmembrane transporter activity"/>
    <property type="evidence" value="ECO:0007669"/>
    <property type="project" value="TreeGrafter"/>
</dbReference>
<sequence length="385" mass="41870">MTTAAASVSAQAPPVAHAIGGSLGSAISLFLAYPLERARIDLQSGASLPTKNNSLNSVEDEIDGFPTNHQGPISPSPRTDSSCVSLHQNEEKNKESSKEETETTPNNQKISSSTPINPTIDPSSATTSATKKRKETLFECLMRLHQRKELYTGVSPVVSTIFTSQFIFFYMHAVVKKLFNQSSRGGSKRNAAAVSLLSSCIAGLGNVLLTNPLWVVNMAIVTGETKSQNLWRELYVMIQKKGLRHMWSGTSASVLLVSNPVIQFFCYEQMKAARLTSPNKSILPPIEAFFIGAMAKGVATVTTYPLQLAQTVMRLEHKHKGTLDCLRKLYADGGFRKLFIGMRAKLLQTVLTAAFTFLTYEQILGVVQATLISAVGKNDSTVPVP</sequence>
<evidence type="ECO:0000256" key="11">
    <source>
        <dbReference type="SAM" id="MobiDB-lite"/>
    </source>
</evidence>
<keyword evidence="8" id="KW-0576">Peroxisome</keyword>
<evidence type="ECO:0008006" key="15">
    <source>
        <dbReference type="Google" id="ProtNLM"/>
    </source>
</evidence>
<feature type="transmembrane region" description="Helical" evidence="12">
    <location>
        <begin position="15"/>
        <end position="35"/>
    </location>
</feature>
<dbReference type="SUPFAM" id="SSF103506">
    <property type="entry name" value="Mitochondrial carrier"/>
    <property type="match status" value="1"/>
</dbReference>
<keyword evidence="14" id="KW-1185">Reference proteome</keyword>
<evidence type="ECO:0000256" key="12">
    <source>
        <dbReference type="SAM" id="Phobius"/>
    </source>
</evidence>
<dbReference type="PANTHER" id="PTHR45939:SF5">
    <property type="entry name" value="PEROXISOMAL MEMBRANE PROTEIN PMP34"/>
    <property type="match status" value="1"/>
</dbReference>
<organism evidence="13 14">
    <name type="scientific">Cylindrotheca closterium</name>
    <dbReference type="NCBI Taxonomy" id="2856"/>
    <lineage>
        <taxon>Eukaryota</taxon>
        <taxon>Sar</taxon>
        <taxon>Stramenopiles</taxon>
        <taxon>Ochrophyta</taxon>
        <taxon>Bacillariophyta</taxon>
        <taxon>Bacillariophyceae</taxon>
        <taxon>Bacillariophycidae</taxon>
        <taxon>Bacillariales</taxon>
        <taxon>Bacillariaceae</taxon>
        <taxon>Cylindrotheca</taxon>
    </lineage>
</organism>
<evidence type="ECO:0000256" key="8">
    <source>
        <dbReference type="ARBA" id="ARBA00023140"/>
    </source>
</evidence>
<keyword evidence="6 12" id="KW-1133">Transmembrane helix</keyword>
<feature type="compositionally biased region" description="Polar residues" evidence="11">
    <location>
        <begin position="46"/>
        <end position="57"/>
    </location>
</feature>
<comment type="similarity">
    <text evidence="2 10">Belongs to the mitochondrial carrier (TC 2.A.29) family.</text>
</comment>
<reference evidence="13" key="1">
    <citation type="submission" date="2023-08" db="EMBL/GenBank/DDBJ databases">
        <authorList>
            <person name="Audoor S."/>
            <person name="Bilcke G."/>
        </authorList>
    </citation>
    <scope>NUCLEOTIDE SEQUENCE</scope>
</reference>